<reference evidence="2" key="1">
    <citation type="submission" date="2023-03" db="EMBL/GenBank/DDBJ databases">
        <title>Actinorhabdospora filicis NBRC 111898.</title>
        <authorList>
            <person name="Ichikawa N."/>
            <person name="Sato H."/>
            <person name="Tonouchi N."/>
        </authorList>
    </citation>
    <scope>NUCLEOTIDE SEQUENCE</scope>
    <source>
        <strain evidence="2">NBRC 111898</strain>
    </source>
</reference>
<dbReference type="InterPro" id="IPR029058">
    <property type="entry name" value="AB_hydrolase_fold"/>
</dbReference>
<proteinExistence type="predicted"/>
<evidence type="ECO:0000259" key="1">
    <source>
        <dbReference type="Pfam" id="PF00561"/>
    </source>
</evidence>
<dbReference type="Proteomes" id="UP001165079">
    <property type="component" value="Unassembled WGS sequence"/>
</dbReference>
<accession>A0A9W6WCJ3</accession>
<protein>
    <submittedName>
        <fullName evidence="2">Alpha/beta hydrolase</fullName>
    </submittedName>
</protein>
<feature type="domain" description="AB hydrolase-1" evidence="1">
    <location>
        <begin position="28"/>
        <end position="129"/>
    </location>
</feature>
<gene>
    <name evidence="2" type="ORF">Afil01_59500</name>
</gene>
<dbReference type="RefSeq" id="WP_285666518.1">
    <property type="nucleotide sequence ID" value="NZ_BSTX01000005.1"/>
</dbReference>
<dbReference type="Gene3D" id="3.40.50.1820">
    <property type="entry name" value="alpha/beta hydrolase"/>
    <property type="match status" value="1"/>
</dbReference>
<dbReference type="GO" id="GO:0016020">
    <property type="term" value="C:membrane"/>
    <property type="evidence" value="ECO:0007669"/>
    <property type="project" value="TreeGrafter"/>
</dbReference>
<evidence type="ECO:0000313" key="2">
    <source>
        <dbReference type="EMBL" id="GLZ81143.1"/>
    </source>
</evidence>
<dbReference type="PANTHER" id="PTHR43798:SF33">
    <property type="entry name" value="HYDROLASE, PUTATIVE (AFU_ORTHOLOGUE AFUA_2G14860)-RELATED"/>
    <property type="match status" value="1"/>
</dbReference>
<dbReference type="EMBL" id="BSTX01000005">
    <property type="protein sequence ID" value="GLZ81143.1"/>
    <property type="molecule type" value="Genomic_DNA"/>
</dbReference>
<dbReference type="InterPro" id="IPR050266">
    <property type="entry name" value="AB_hydrolase_sf"/>
</dbReference>
<dbReference type="GO" id="GO:0016787">
    <property type="term" value="F:hydrolase activity"/>
    <property type="evidence" value="ECO:0007669"/>
    <property type="project" value="UniProtKB-KW"/>
</dbReference>
<keyword evidence="2" id="KW-0378">Hydrolase</keyword>
<dbReference type="PANTHER" id="PTHR43798">
    <property type="entry name" value="MONOACYLGLYCEROL LIPASE"/>
    <property type="match status" value="1"/>
</dbReference>
<name>A0A9W6WCJ3_9ACTN</name>
<dbReference type="Pfam" id="PF00561">
    <property type="entry name" value="Abhydrolase_1"/>
    <property type="match status" value="1"/>
</dbReference>
<dbReference type="InterPro" id="IPR000073">
    <property type="entry name" value="AB_hydrolase_1"/>
</dbReference>
<sequence>MRAIPFRPDGSSIRYVEIPGDDAPAPRLYLHGLGSSSPYYYAAAVAHPLLAGHRSLLLDLPGHGASDAPGDFGYTPEDHADAVAAALPEGAYDVIGHSMGGSVAIMFAARYPERVRRLVAVDANLDPAQVPPPPGALRIYGFTEEEFLNGGREVVLGRAGAHWASTMRMADPVGLYRSACGLALRTGLPSMRQTLQDLDCPRAFVYPAADGELRGEDALRASGVDVVAVPDCDHNIMLDNVDGFAEALAKALG</sequence>
<organism evidence="2 3">
    <name type="scientific">Actinorhabdospora filicis</name>
    <dbReference type="NCBI Taxonomy" id="1785913"/>
    <lineage>
        <taxon>Bacteria</taxon>
        <taxon>Bacillati</taxon>
        <taxon>Actinomycetota</taxon>
        <taxon>Actinomycetes</taxon>
        <taxon>Micromonosporales</taxon>
        <taxon>Micromonosporaceae</taxon>
        <taxon>Actinorhabdospora</taxon>
    </lineage>
</organism>
<comment type="caution">
    <text evidence="2">The sequence shown here is derived from an EMBL/GenBank/DDBJ whole genome shotgun (WGS) entry which is preliminary data.</text>
</comment>
<evidence type="ECO:0000313" key="3">
    <source>
        <dbReference type="Proteomes" id="UP001165079"/>
    </source>
</evidence>
<dbReference type="SUPFAM" id="SSF53474">
    <property type="entry name" value="alpha/beta-Hydrolases"/>
    <property type="match status" value="1"/>
</dbReference>
<dbReference type="PRINTS" id="PR00111">
    <property type="entry name" value="ABHYDROLASE"/>
</dbReference>
<keyword evidence="3" id="KW-1185">Reference proteome</keyword>
<dbReference type="AlphaFoldDB" id="A0A9W6WCJ3"/>